<evidence type="ECO:0000256" key="5">
    <source>
        <dbReference type="ARBA" id="ARBA00023029"/>
    </source>
</evidence>
<dbReference type="FunFam" id="1.10.268.10:FF:000001">
    <property type="entry name" value="DNA gyrase subunit A"/>
    <property type="match status" value="1"/>
</dbReference>
<dbReference type="InterPro" id="IPR050220">
    <property type="entry name" value="Type_II_DNA_Topoisomerases"/>
</dbReference>
<feature type="compositionally biased region" description="Polar residues" evidence="11">
    <location>
        <begin position="866"/>
        <end position="875"/>
    </location>
</feature>
<dbReference type="InterPro" id="IPR005743">
    <property type="entry name" value="GyrA"/>
</dbReference>
<evidence type="ECO:0000259" key="12">
    <source>
        <dbReference type="PROSITE" id="PS52040"/>
    </source>
</evidence>
<dbReference type="SMART" id="SM00434">
    <property type="entry name" value="TOP4c"/>
    <property type="match status" value="1"/>
</dbReference>
<evidence type="ECO:0000313" key="13">
    <source>
        <dbReference type="EMBL" id="WEK34685.1"/>
    </source>
</evidence>
<comment type="subunit">
    <text evidence="8">Heterotetramer composed of ParC and ParE.</text>
</comment>
<evidence type="ECO:0000256" key="9">
    <source>
        <dbReference type="HAMAP-Rule" id="MF_01897"/>
    </source>
</evidence>
<dbReference type="InterPro" id="IPR002205">
    <property type="entry name" value="Topo_IIA_dom_A"/>
</dbReference>
<sequence length="875" mass="97292">MEDNLTPQETNDQNRIVPVNIEEQMKTAYIDYSMSVIVGRALPDVRDGFKPVHRRILYAMNELGVSHNKPHKKSARIVGEVLGKYHPHGDSSVYDAMVRMAQDWSMRYTLVDGQGNFGSQDGDEPAAMRYTEVRLQRTAEMMLEDIDKDTVDFQLNFDDSLKEPTVLPTRMPNLLLNGSSGIAVGMATNIMPHNLTEVIEGCIAYIDKRDITVDEMMQYIKAPDFPTGGIIYGMEGVKAGMHTGRGRVVLRGRVTVDTKPSGREQVIITEVPYQVNRDALCDRIGQLVNEKTVEGIAHVNNESNQKEGTRIVLDLKRDAIANVVINQLYKYTELQTSYGINNVALVKGRPRTLNIVDIISEFVEFRHEVVVRRAQYDLREAQKKAHIIQGYLIALDHLDEVIALIRASATPEIAKDGLINAGWGLDEVQAKAILELRLQRLTGMEREKIKAEYDELMKLINHLLELLGNEGMRYDVIRKELIEVKDKFGDARKSEITFLDDEVSIKDLIKEEDVVITISHLGYIKRTSATEFRAQRRGGRGVRGGRTREEDFIEHLFVASTHHTMLFFTEKGRCYWLNVYSIPEGEKTGKGRAIQNMIQLPPDDKVRAIIDVHDLTDKDFVNTHNIVLCTKKGIIKKTVLEDFSRPRSTGVNAITINEGDELLEARLTDGNSEIMMAVKSGRAIRFPEEKVRSTGRGAIGVAGIEVDDANDEVIGMICVNRADNIRTVLVVSEKGYGKRTPVEEYRITNRGGKGVKTISVTEKTGSLVGILDVLEKEDLMITCKSGLTIRMPVSGISELGRATQGVKLIRLEDGDEIAAITTLDEHDEAENGGAVPEGAEEAANGETATGETPANDSGEATGSEPAASNENPEQP</sequence>
<comment type="similarity">
    <text evidence="2 9">Belongs to the type II topoisomerase GyrA/ParC subunit family.</text>
</comment>
<dbReference type="Pfam" id="PF03989">
    <property type="entry name" value="DNA_gyraseA_C"/>
    <property type="match status" value="6"/>
</dbReference>
<dbReference type="Gene3D" id="3.90.199.10">
    <property type="entry name" value="Topoisomerase II, domain 5"/>
    <property type="match status" value="1"/>
</dbReference>
<dbReference type="PANTHER" id="PTHR43493">
    <property type="entry name" value="DNA GYRASE/TOPOISOMERASE SUBUNIT A"/>
    <property type="match status" value="1"/>
</dbReference>
<dbReference type="InterPro" id="IPR013758">
    <property type="entry name" value="Topo_IIA_A/C_ab"/>
</dbReference>
<accession>A0AAJ6BEK6</accession>
<dbReference type="GO" id="GO:0006261">
    <property type="term" value="P:DNA-templated DNA replication"/>
    <property type="evidence" value="ECO:0007669"/>
    <property type="project" value="UniProtKB-UniRule"/>
</dbReference>
<feature type="compositionally biased region" description="Low complexity" evidence="11">
    <location>
        <begin position="831"/>
        <end position="854"/>
    </location>
</feature>
<dbReference type="EMBL" id="CP119311">
    <property type="protein sequence ID" value="WEK34685.1"/>
    <property type="molecule type" value="Genomic_DNA"/>
</dbReference>
<dbReference type="NCBIfam" id="NF004043">
    <property type="entry name" value="PRK05560.1"/>
    <property type="match status" value="1"/>
</dbReference>
<evidence type="ECO:0000256" key="1">
    <source>
        <dbReference type="ARBA" id="ARBA00000185"/>
    </source>
</evidence>
<dbReference type="SUPFAM" id="SSF101904">
    <property type="entry name" value="GyrA/ParC C-terminal domain-like"/>
    <property type="match status" value="1"/>
</dbReference>
<dbReference type="InterPro" id="IPR013760">
    <property type="entry name" value="Topo_IIA-like_dom_sf"/>
</dbReference>
<dbReference type="Proteomes" id="UP001220610">
    <property type="component" value="Chromosome"/>
</dbReference>
<comment type="function">
    <text evidence="9">A type II topoisomerase that negatively supercoils closed circular double-stranded (ds) DNA in an ATP-dependent manner to modulate DNA topology and maintain chromosomes in an underwound state. Negative supercoiling favors strand separation, and DNA replication, transcription, recombination and repair, all of which involve strand separation. Also able to catalyze the interconversion of other topological isomers of dsDNA rings, including catenanes and knotted rings. Type II topoisomerases break and join 2 DNA strands simultaneously in an ATP-dependent manner.</text>
</comment>
<dbReference type="NCBIfam" id="NF004044">
    <property type="entry name" value="PRK05561.1"/>
    <property type="match status" value="1"/>
</dbReference>
<dbReference type="InterPro" id="IPR035516">
    <property type="entry name" value="Gyrase/topoIV_suA_C"/>
</dbReference>
<dbReference type="GO" id="GO:0034335">
    <property type="term" value="F:DNA negative supercoiling activity"/>
    <property type="evidence" value="ECO:0007669"/>
    <property type="project" value="UniProtKB-ARBA"/>
</dbReference>
<dbReference type="GO" id="GO:0005524">
    <property type="term" value="F:ATP binding"/>
    <property type="evidence" value="ECO:0007669"/>
    <property type="project" value="UniProtKB-UniRule"/>
</dbReference>
<dbReference type="InterPro" id="IPR006691">
    <property type="entry name" value="GyrA/parC_rep"/>
</dbReference>
<comment type="catalytic activity">
    <reaction evidence="1 9 10">
        <text>ATP-dependent breakage, passage and rejoining of double-stranded DNA.</text>
        <dbReference type="EC" id="5.6.2.2"/>
    </reaction>
</comment>
<keyword evidence="6 9" id="KW-0238">DNA-binding</keyword>
<keyword evidence="7 9" id="KW-0413">Isomerase</keyword>
<evidence type="ECO:0000256" key="8">
    <source>
        <dbReference type="ARBA" id="ARBA00063644"/>
    </source>
</evidence>
<keyword evidence="9" id="KW-0963">Cytoplasm</keyword>
<keyword evidence="5 9" id="KW-0799">Topoisomerase</keyword>
<comment type="subcellular location">
    <subcellularLocation>
        <location evidence="9">Cytoplasm</location>
    </subcellularLocation>
</comment>
<evidence type="ECO:0000256" key="4">
    <source>
        <dbReference type="ARBA" id="ARBA00022840"/>
    </source>
</evidence>
<dbReference type="PROSITE" id="PS52040">
    <property type="entry name" value="TOPO_IIA"/>
    <property type="match status" value="1"/>
</dbReference>
<dbReference type="SUPFAM" id="SSF56719">
    <property type="entry name" value="Type II DNA topoisomerase"/>
    <property type="match status" value="1"/>
</dbReference>
<dbReference type="FunFam" id="3.90.199.10:FF:000001">
    <property type="entry name" value="DNA gyrase subunit A"/>
    <property type="match status" value="1"/>
</dbReference>
<keyword evidence="3 9" id="KW-0547">Nucleotide-binding</keyword>
<dbReference type="InterPro" id="IPR013757">
    <property type="entry name" value="Topo_IIA_A_a_sf"/>
</dbReference>
<dbReference type="FunFam" id="2.120.10.90:FF:000005">
    <property type="entry name" value="DNA topoisomerase 4 subunit A"/>
    <property type="match status" value="1"/>
</dbReference>
<evidence type="ECO:0000256" key="10">
    <source>
        <dbReference type="PROSITE-ProRule" id="PRU01384"/>
    </source>
</evidence>
<reference evidence="13" key="1">
    <citation type="submission" date="2023-03" db="EMBL/GenBank/DDBJ databases">
        <title>Andean soil-derived lignocellulolytic bacterial consortium as a source of novel taxa and putative plastic-active enzymes.</title>
        <authorList>
            <person name="Diaz-Garcia L."/>
            <person name="Chuvochina M."/>
            <person name="Feuerriegel G."/>
            <person name="Bunk B."/>
            <person name="Sproer C."/>
            <person name="Streit W.R."/>
            <person name="Rodriguez L.M."/>
            <person name="Overmann J."/>
            <person name="Jimenez D.J."/>
        </authorList>
    </citation>
    <scope>NUCLEOTIDE SEQUENCE</scope>
    <source>
        <strain evidence="13">MAG 7</strain>
    </source>
</reference>
<feature type="active site" description="O-(5'-phospho-DNA)-tyrosine intermediate" evidence="9 10">
    <location>
        <position position="130"/>
    </location>
</feature>
<dbReference type="Gene3D" id="1.10.268.10">
    <property type="entry name" value="Topoisomerase, domain 3"/>
    <property type="match status" value="1"/>
</dbReference>
<dbReference type="Pfam" id="PF00521">
    <property type="entry name" value="DNA_topoisoIV"/>
    <property type="match status" value="1"/>
</dbReference>
<dbReference type="GO" id="GO:0003677">
    <property type="term" value="F:DNA binding"/>
    <property type="evidence" value="ECO:0007669"/>
    <property type="project" value="UniProtKB-UniRule"/>
</dbReference>
<keyword evidence="4 9" id="KW-0067">ATP-binding</keyword>
<dbReference type="Gene3D" id="3.30.1360.40">
    <property type="match status" value="1"/>
</dbReference>
<dbReference type="GO" id="GO:0009330">
    <property type="term" value="C:DNA topoisomerase type II (double strand cut, ATP-hydrolyzing) complex"/>
    <property type="evidence" value="ECO:0007669"/>
    <property type="project" value="TreeGrafter"/>
</dbReference>
<feature type="region of interest" description="Disordered" evidence="11">
    <location>
        <begin position="823"/>
        <end position="875"/>
    </location>
</feature>
<dbReference type="NCBIfam" id="TIGR01063">
    <property type="entry name" value="gyrA"/>
    <property type="match status" value="1"/>
</dbReference>
<dbReference type="GO" id="GO:0006265">
    <property type="term" value="P:DNA topological change"/>
    <property type="evidence" value="ECO:0007669"/>
    <property type="project" value="UniProtKB-UniRule"/>
</dbReference>
<name>A0AAJ6BEK6_9BACT</name>
<dbReference type="EC" id="5.6.2.2" evidence="9"/>
<gene>
    <name evidence="9 13" type="primary">gyrA</name>
    <name evidence="13" type="ORF">P0Y53_19540</name>
</gene>
<feature type="short sequence motif" description="GyrA-box" evidence="9">
    <location>
        <begin position="535"/>
        <end position="541"/>
    </location>
</feature>
<protein>
    <recommendedName>
        <fullName evidence="9">DNA gyrase subunit A</fullName>
        <ecNumber evidence="9">5.6.2.2</ecNumber>
    </recommendedName>
</protein>
<evidence type="ECO:0000256" key="7">
    <source>
        <dbReference type="ARBA" id="ARBA00023235"/>
    </source>
</evidence>
<evidence type="ECO:0000256" key="11">
    <source>
        <dbReference type="SAM" id="MobiDB-lite"/>
    </source>
</evidence>
<evidence type="ECO:0000256" key="6">
    <source>
        <dbReference type="ARBA" id="ARBA00023125"/>
    </source>
</evidence>
<dbReference type="PANTHER" id="PTHR43493:SF5">
    <property type="entry name" value="DNA GYRASE SUBUNIT A, CHLOROPLASTIC_MITOCHONDRIAL"/>
    <property type="match status" value="1"/>
</dbReference>
<dbReference type="AlphaFoldDB" id="A0AAJ6BEK6"/>
<feature type="domain" description="Topo IIA-type catalytic" evidence="12">
    <location>
        <begin position="42"/>
        <end position="508"/>
    </location>
</feature>
<dbReference type="GO" id="GO:0005737">
    <property type="term" value="C:cytoplasm"/>
    <property type="evidence" value="ECO:0007669"/>
    <property type="project" value="UniProtKB-SubCell"/>
</dbReference>
<proteinExistence type="inferred from homology"/>
<evidence type="ECO:0000256" key="3">
    <source>
        <dbReference type="ARBA" id="ARBA00022741"/>
    </source>
</evidence>
<evidence type="ECO:0000313" key="14">
    <source>
        <dbReference type="Proteomes" id="UP001220610"/>
    </source>
</evidence>
<dbReference type="CDD" id="cd00187">
    <property type="entry name" value="TOP4c"/>
    <property type="match status" value="1"/>
</dbReference>
<evidence type="ECO:0000256" key="2">
    <source>
        <dbReference type="ARBA" id="ARBA00008263"/>
    </source>
</evidence>
<comment type="miscellaneous">
    <text evidence="9">Few gyrases are as efficient as E.coli at forming negative supercoils. Not all organisms have 2 type II topoisomerases; in organisms with a single type II topoisomerase this enzyme also has to decatenate newly replicated chromosomes.</text>
</comment>
<dbReference type="HAMAP" id="MF_01897">
    <property type="entry name" value="GyrA"/>
    <property type="match status" value="1"/>
</dbReference>
<dbReference type="FunFam" id="3.30.1360.40:FF:000002">
    <property type="entry name" value="DNA gyrase subunit A"/>
    <property type="match status" value="1"/>
</dbReference>
<dbReference type="GO" id="GO:0005694">
    <property type="term" value="C:chromosome"/>
    <property type="evidence" value="ECO:0007669"/>
    <property type="project" value="InterPro"/>
</dbReference>
<comment type="subunit">
    <text evidence="9">Heterotetramer, composed of two GyrA and two GyrB chains. In the heterotetramer, GyrA contains the active site tyrosine that forms a transient covalent intermediate with DNA, while GyrB binds cofactors and catalyzes ATP hydrolysis.</text>
</comment>
<dbReference type="Gene3D" id="2.120.10.90">
    <property type="entry name" value="DNA gyrase/topoisomerase IV, subunit A, C-terminal"/>
    <property type="match status" value="1"/>
</dbReference>
<organism evidence="13 14">
    <name type="scientific">Candidatus Pseudobacter hemicellulosilyticus</name>
    <dbReference type="NCBI Taxonomy" id="3121375"/>
    <lineage>
        <taxon>Bacteria</taxon>
        <taxon>Pseudomonadati</taxon>
        <taxon>Bacteroidota</taxon>
        <taxon>Chitinophagia</taxon>
        <taxon>Chitinophagales</taxon>
        <taxon>Chitinophagaceae</taxon>
        <taxon>Pseudobacter</taxon>
    </lineage>
</organism>